<dbReference type="Proteomes" id="UP000596004">
    <property type="component" value="Chromosome"/>
</dbReference>
<evidence type="ECO:0000313" key="1">
    <source>
        <dbReference type="EMBL" id="QQR92535.1"/>
    </source>
</evidence>
<reference evidence="1" key="1">
    <citation type="submission" date="2020-11" db="EMBL/GenBank/DDBJ databases">
        <title>Connecting structure to function with the recovery of over 1000 high-quality activated sludge metagenome-assembled genomes encoding full-length rRNA genes using long-read sequencing.</title>
        <authorList>
            <person name="Singleton C.M."/>
            <person name="Petriglieri F."/>
            <person name="Kristensen J.M."/>
            <person name="Kirkegaard R.H."/>
            <person name="Michaelsen T.Y."/>
            <person name="Andersen M.H."/>
            <person name="Karst S.M."/>
            <person name="Dueholm M.S."/>
            <person name="Nielsen P.H."/>
            <person name="Albertsen M."/>
        </authorList>
    </citation>
    <scope>NUCLEOTIDE SEQUENCE</scope>
    <source>
        <strain evidence="1">Fred_18-Q3-R57-64_BAT3C.431</strain>
    </source>
</reference>
<organism evidence="1">
    <name type="scientific">Candidatus Iainarchaeum sp</name>
    <dbReference type="NCBI Taxonomy" id="3101447"/>
    <lineage>
        <taxon>Archaea</taxon>
        <taxon>Candidatus Iainarchaeota</taxon>
        <taxon>Candidatus Iainarchaeia</taxon>
        <taxon>Candidatus Iainarchaeales</taxon>
        <taxon>Candidatus Iainarchaeaceae</taxon>
        <taxon>Candidatus Iainarchaeum</taxon>
    </lineage>
</organism>
<sequence>MPEVPPSKLEGEALLRHLLEWGRATRGKGNLIFLTPSGIKFSKQNPHARSVVESHNRPILLHLVGRWVDAGLLHFSNGKYHFTERAMHEFPLKRKASFSEAQVLERIRAFSKPASMRPRKRK</sequence>
<dbReference type="AlphaFoldDB" id="A0A7T9DJR8"/>
<proteinExistence type="predicted"/>
<gene>
    <name evidence="1" type="ORF">IPJ89_05310</name>
</gene>
<accession>A0A7T9DJR8</accession>
<dbReference type="EMBL" id="CP064981">
    <property type="protein sequence ID" value="QQR92535.1"/>
    <property type="molecule type" value="Genomic_DNA"/>
</dbReference>
<name>A0A7T9DJR8_9ARCH</name>
<protein>
    <submittedName>
        <fullName evidence="1">Uncharacterized protein</fullName>
    </submittedName>
</protein>